<evidence type="ECO:0000259" key="1">
    <source>
        <dbReference type="PROSITE" id="PS50164"/>
    </source>
</evidence>
<name>A0A0F9HZZ9_9ZZZZ</name>
<proteinExistence type="predicted"/>
<dbReference type="PROSITE" id="PS50164">
    <property type="entry name" value="GIY_YIG"/>
    <property type="match status" value="1"/>
</dbReference>
<dbReference type="InterPro" id="IPR035901">
    <property type="entry name" value="GIY-YIG_endonuc_sf"/>
</dbReference>
<evidence type="ECO:0000313" key="2">
    <source>
        <dbReference type="EMBL" id="KKM10942.1"/>
    </source>
</evidence>
<sequence length="68" mass="7986">MSTVIGGIYKIENKTNKNFYIGSAVNLKARFTNHINALRGNKHKNKYLQNSWNKYKEKNFEFIIFSSL</sequence>
<organism evidence="2">
    <name type="scientific">marine sediment metagenome</name>
    <dbReference type="NCBI Taxonomy" id="412755"/>
    <lineage>
        <taxon>unclassified sequences</taxon>
        <taxon>metagenomes</taxon>
        <taxon>ecological metagenomes</taxon>
    </lineage>
</organism>
<dbReference type="InterPro" id="IPR000305">
    <property type="entry name" value="GIY-YIG_endonuc"/>
</dbReference>
<gene>
    <name evidence="2" type="ORF">LCGC14_1721560</name>
</gene>
<feature type="domain" description="GIY-YIG" evidence="1">
    <location>
        <begin position="4"/>
        <end position="68"/>
    </location>
</feature>
<dbReference type="Pfam" id="PF01541">
    <property type="entry name" value="GIY-YIG"/>
    <property type="match status" value="1"/>
</dbReference>
<dbReference type="SUPFAM" id="SSF82771">
    <property type="entry name" value="GIY-YIG endonuclease"/>
    <property type="match status" value="1"/>
</dbReference>
<dbReference type="AlphaFoldDB" id="A0A0F9HZZ9"/>
<reference evidence="2" key="1">
    <citation type="journal article" date="2015" name="Nature">
        <title>Complex archaea that bridge the gap between prokaryotes and eukaryotes.</title>
        <authorList>
            <person name="Spang A."/>
            <person name="Saw J.H."/>
            <person name="Jorgensen S.L."/>
            <person name="Zaremba-Niedzwiedzka K."/>
            <person name="Martijn J."/>
            <person name="Lind A.E."/>
            <person name="van Eijk R."/>
            <person name="Schleper C."/>
            <person name="Guy L."/>
            <person name="Ettema T.J."/>
        </authorList>
    </citation>
    <scope>NUCLEOTIDE SEQUENCE</scope>
</reference>
<comment type="caution">
    <text evidence="2">The sequence shown here is derived from an EMBL/GenBank/DDBJ whole genome shotgun (WGS) entry which is preliminary data.</text>
</comment>
<accession>A0A0F9HZZ9</accession>
<protein>
    <recommendedName>
        <fullName evidence="1">GIY-YIG domain-containing protein</fullName>
    </recommendedName>
</protein>
<dbReference type="Gene3D" id="3.40.1440.10">
    <property type="entry name" value="GIY-YIG endonuclease"/>
    <property type="match status" value="1"/>
</dbReference>
<dbReference type="EMBL" id="LAZR01015502">
    <property type="protein sequence ID" value="KKM10942.1"/>
    <property type="molecule type" value="Genomic_DNA"/>
</dbReference>